<keyword evidence="4 8" id="KW-0812">Transmembrane</keyword>
<dbReference type="PANTHER" id="PTHR11360">
    <property type="entry name" value="MONOCARBOXYLATE TRANSPORTER"/>
    <property type="match status" value="1"/>
</dbReference>
<dbReference type="InterPro" id="IPR011701">
    <property type="entry name" value="MFS"/>
</dbReference>
<evidence type="ECO:0000256" key="3">
    <source>
        <dbReference type="ARBA" id="ARBA00022448"/>
    </source>
</evidence>
<dbReference type="SUPFAM" id="SSF103473">
    <property type="entry name" value="MFS general substrate transporter"/>
    <property type="match status" value="1"/>
</dbReference>
<feature type="domain" description="Major facilitator superfamily (MFS) profile" evidence="9">
    <location>
        <begin position="279"/>
        <end position="467"/>
    </location>
</feature>
<dbReference type="PROSITE" id="PS50850">
    <property type="entry name" value="MFS"/>
    <property type="match status" value="1"/>
</dbReference>
<dbReference type="CDD" id="cd17352">
    <property type="entry name" value="MFS_MCT_SLC16"/>
    <property type="match status" value="1"/>
</dbReference>
<organism evidence="10 11">
    <name type="scientific">Lepraria finkii</name>
    <dbReference type="NCBI Taxonomy" id="1340010"/>
    <lineage>
        <taxon>Eukaryota</taxon>
        <taxon>Fungi</taxon>
        <taxon>Dikarya</taxon>
        <taxon>Ascomycota</taxon>
        <taxon>Pezizomycotina</taxon>
        <taxon>Lecanoromycetes</taxon>
        <taxon>OSLEUM clade</taxon>
        <taxon>Lecanoromycetidae</taxon>
        <taxon>Lecanorales</taxon>
        <taxon>Lecanorineae</taxon>
        <taxon>Stereocaulaceae</taxon>
        <taxon>Lepraria</taxon>
    </lineage>
</organism>
<evidence type="ECO:0000313" key="10">
    <source>
        <dbReference type="EMBL" id="KAL2050662.1"/>
    </source>
</evidence>
<feature type="transmembrane region" description="Helical" evidence="8">
    <location>
        <begin position="314"/>
        <end position="333"/>
    </location>
</feature>
<feature type="transmembrane region" description="Helical" evidence="8">
    <location>
        <begin position="235"/>
        <end position="255"/>
    </location>
</feature>
<reference evidence="10 11" key="1">
    <citation type="submission" date="2024-09" db="EMBL/GenBank/DDBJ databases">
        <title>Rethinking Asexuality: The Enigmatic Case of Functional Sexual Genes in Lepraria (Stereocaulaceae).</title>
        <authorList>
            <person name="Doellman M."/>
            <person name="Sun Y."/>
            <person name="Barcenas-Pena A."/>
            <person name="Lumbsch H.T."/>
            <person name="Grewe F."/>
        </authorList>
    </citation>
    <scope>NUCLEOTIDE SEQUENCE [LARGE SCALE GENOMIC DNA]</scope>
    <source>
        <strain evidence="10 11">Grewe 0041</strain>
    </source>
</reference>
<dbReference type="InterPro" id="IPR036259">
    <property type="entry name" value="MFS_trans_sf"/>
</dbReference>
<feature type="transmembrane region" description="Helical" evidence="8">
    <location>
        <begin position="120"/>
        <end position="139"/>
    </location>
</feature>
<name>A0ABR4AYC2_9LECA</name>
<proteinExistence type="inferred from homology"/>
<dbReference type="InterPro" id="IPR020846">
    <property type="entry name" value="MFS_dom"/>
</dbReference>
<keyword evidence="3" id="KW-0813">Transport</keyword>
<keyword evidence="5 8" id="KW-1133">Transmembrane helix</keyword>
<evidence type="ECO:0000259" key="9">
    <source>
        <dbReference type="PROSITE" id="PS50850"/>
    </source>
</evidence>
<keyword evidence="11" id="KW-1185">Reference proteome</keyword>
<protein>
    <recommendedName>
        <fullName evidence="9">Major facilitator superfamily (MFS) profile domain-containing protein</fullName>
    </recommendedName>
</protein>
<evidence type="ECO:0000256" key="6">
    <source>
        <dbReference type="ARBA" id="ARBA00023136"/>
    </source>
</evidence>
<dbReference type="EMBL" id="JBHFEH010000044">
    <property type="protein sequence ID" value="KAL2050662.1"/>
    <property type="molecule type" value="Genomic_DNA"/>
</dbReference>
<feature type="transmembrane region" description="Helical" evidence="8">
    <location>
        <begin position="407"/>
        <end position="428"/>
    </location>
</feature>
<feature type="transmembrane region" description="Helical" evidence="8">
    <location>
        <begin position="146"/>
        <end position="165"/>
    </location>
</feature>
<accession>A0ABR4AYC2</accession>
<evidence type="ECO:0000256" key="4">
    <source>
        <dbReference type="ARBA" id="ARBA00022692"/>
    </source>
</evidence>
<feature type="transmembrane region" description="Helical" evidence="8">
    <location>
        <begin position="76"/>
        <end position="100"/>
    </location>
</feature>
<feature type="transmembrane region" description="Helical" evidence="8">
    <location>
        <begin position="370"/>
        <end position="395"/>
    </location>
</feature>
<comment type="caution">
    <text evidence="10">The sequence shown here is derived from an EMBL/GenBank/DDBJ whole genome shotgun (WGS) entry which is preliminary data.</text>
</comment>
<dbReference type="Gene3D" id="1.20.1250.20">
    <property type="entry name" value="MFS general substrate transporter like domains"/>
    <property type="match status" value="2"/>
</dbReference>
<evidence type="ECO:0000256" key="8">
    <source>
        <dbReference type="SAM" id="Phobius"/>
    </source>
</evidence>
<evidence type="ECO:0000256" key="2">
    <source>
        <dbReference type="ARBA" id="ARBA00006727"/>
    </source>
</evidence>
<sequence length="467" mass="50382">MEYRSLCNSTLFASKMAEPDTRPPNAMRDLKETEKISDTDGRHETTQRSLDDELVQNPAENPWMDPKDFPEGGAQAWLTVAGSAACLFVSFGWINCVGVFQEYYQTHQLKEYSASDVAWIPALQIFFMLFCGPFVGKIFDDYGPRYLLSVGGFLHVFGLMMASISNKYYQFLLSQAICSAIGASMIFYPAFTCVSTWFLKKRGAALGMVAAGSSLGGVILPIMVVKLIPEVGFGWAMRICAFLILALVVFANLTVRSRIAPTRRPFSAMAFIRPLKEPVFTLLTAAIFFFYWGMFIPFTFIVSEARSHGMSDRLANYLVPVLNGASIFGRTVPNALADKVGRFNIMVIMASFTTIVILGLWLPASGNAPIILFAALFGIGSGAGIGLTPALCAGISPIKDIGVRTGTVFAIASIAALTGSPLGGRIIADSEGSFKYTIVFSGVSCAIGTTLFVAARIIIGGVGMGKT</sequence>
<feature type="transmembrane region" description="Helical" evidence="8">
    <location>
        <begin position="171"/>
        <end position="191"/>
    </location>
</feature>
<evidence type="ECO:0000256" key="1">
    <source>
        <dbReference type="ARBA" id="ARBA00004141"/>
    </source>
</evidence>
<keyword evidence="6 8" id="KW-0472">Membrane</keyword>
<feature type="transmembrane region" description="Helical" evidence="8">
    <location>
        <begin position="203"/>
        <end position="223"/>
    </location>
</feature>
<comment type="similarity">
    <text evidence="2">Belongs to the major facilitator superfamily. Monocarboxylate porter (TC 2.A.1.13) family.</text>
</comment>
<gene>
    <name evidence="10" type="ORF">ABVK25_009048</name>
</gene>
<evidence type="ECO:0000313" key="11">
    <source>
        <dbReference type="Proteomes" id="UP001590951"/>
    </source>
</evidence>
<dbReference type="Proteomes" id="UP001590951">
    <property type="component" value="Unassembled WGS sequence"/>
</dbReference>
<feature type="transmembrane region" description="Helical" evidence="8">
    <location>
        <begin position="279"/>
        <end position="302"/>
    </location>
</feature>
<feature type="transmembrane region" description="Helical" evidence="8">
    <location>
        <begin position="345"/>
        <end position="364"/>
    </location>
</feature>
<dbReference type="Pfam" id="PF07690">
    <property type="entry name" value="MFS_1"/>
    <property type="match status" value="1"/>
</dbReference>
<evidence type="ECO:0000256" key="7">
    <source>
        <dbReference type="SAM" id="MobiDB-lite"/>
    </source>
</evidence>
<comment type="subcellular location">
    <subcellularLocation>
        <location evidence="1">Membrane</location>
        <topology evidence="1">Multi-pass membrane protein</topology>
    </subcellularLocation>
</comment>
<evidence type="ECO:0000256" key="5">
    <source>
        <dbReference type="ARBA" id="ARBA00022989"/>
    </source>
</evidence>
<feature type="region of interest" description="Disordered" evidence="7">
    <location>
        <begin position="14"/>
        <end position="49"/>
    </location>
</feature>
<dbReference type="InterPro" id="IPR050327">
    <property type="entry name" value="Proton-linked_MCT"/>
</dbReference>
<feature type="transmembrane region" description="Helical" evidence="8">
    <location>
        <begin position="434"/>
        <end position="459"/>
    </location>
</feature>
<dbReference type="PANTHER" id="PTHR11360:SF224">
    <property type="entry name" value="MAJOR FACILITATOR SUPERFAMILY (MFS) PROFILE DOMAIN-CONTAINING PROTEIN-RELATED"/>
    <property type="match status" value="1"/>
</dbReference>
<feature type="compositionally biased region" description="Basic and acidic residues" evidence="7">
    <location>
        <begin position="28"/>
        <end position="49"/>
    </location>
</feature>